<feature type="domain" description="Reverse transcriptase" evidence="1">
    <location>
        <begin position="141"/>
        <end position="241"/>
    </location>
</feature>
<name>A0ABR1BU17_NECAM</name>
<dbReference type="Proteomes" id="UP001303046">
    <property type="component" value="Unassembled WGS sequence"/>
</dbReference>
<dbReference type="SUPFAM" id="SSF56672">
    <property type="entry name" value="DNA/RNA polymerases"/>
    <property type="match status" value="1"/>
</dbReference>
<gene>
    <name evidence="2" type="primary">Necator_chrI.g2875</name>
    <name evidence="2" type="ORF">RB195_006747</name>
</gene>
<accession>A0ABR1BU17</accession>
<dbReference type="Pfam" id="PF00078">
    <property type="entry name" value="RVT_1"/>
    <property type="match status" value="1"/>
</dbReference>
<reference evidence="2 3" key="1">
    <citation type="submission" date="2023-08" db="EMBL/GenBank/DDBJ databases">
        <title>A Necator americanus chromosomal reference genome.</title>
        <authorList>
            <person name="Ilik V."/>
            <person name="Petrzelkova K.J."/>
            <person name="Pardy F."/>
            <person name="Fuh T."/>
            <person name="Niatou-Singa F.S."/>
            <person name="Gouil Q."/>
            <person name="Baker L."/>
            <person name="Ritchie M.E."/>
            <person name="Jex A.R."/>
            <person name="Gazzola D."/>
            <person name="Li H."/>
            <person name="Toshio Fujiwara R."/>
            <person name="Zhan B."/>
            <person name="Aroian R.V."/>
            <person name="Pafco B."/>
            <person name="Schwarz E.M."/>
        </authorList>
    </citation>
    <scope>NUCLEOTIDE SEQUENCE [LARGE SCALE GENOMIC DNA]</scope>
    <source>
        <strain evidence="2 3">Aroian</strain>
        <tissue evidence="2">Whole animal</tissue>
    </source>
</reference>
<evidence type="ECO:0000313" key="2">
    <source>
        <dbReference type="EMBL" id="KAK6729879.1"/>
    </source>
</evidence>
<sequence length="322" mass="37471">MEKNICYRQQRRKEVVYDDCILEVSLPQGDWHIEEDPNVDYEMLLRGLRACAERVSMLPTTNLDRVSKATKELLERRTLRLDPNASHIERDLREYNILLTAMLSEDEARTSSRREMEIITERPVEDLANRSYSYKGEREDLRNYRPICLLSVLYKVFTEITLMRISRTLDEAQPREQTGFRQGFSCLDHIQTVSRVIELCREYRLPLVLTFVDYEKAFDSVETNAILSALVDQGVDSSYVRTSANCHDRCAIKEELNRRMRAAWAAFAPVREATDELTDQYLRAHLFDSTVLPALCYAAETWAPLPRLGSYLLPTEPLRDAF</sequence>
<protein>
    <recommendedName>
        <fullName evidence="1">Reverse transcriptase domain-containing protein</fullName>
    </recommendedName>
</protein>
<dbReference type="CDD" id="cd01650">
    <property type="entry name" value="RT_nLTR_like"/>
    <property type="match status" value="1"/>
</dbReference>
<evidence type="ECO:0000259" key="1">
    <source>
        <dbReference type="Pfam" id="PF00078"/>
    </source>
</evidence>
<organism evidence="2 3">
    <name type="scientific">Necator americanus</name>
    <name type="common">Human hookworm</name>
    <dbReference type="NCBI Taxonomy" id="51031"/>
    <lineage>
        <taxon>Eukaryota</taxon>
        <taxon>Metazoa</taxon>
        <taxon>Ecdysozoa</taxon>
        <taxon>Nematoda</taxon>
        <taxon>Chromadorea</taxon>
        <taxon>Rhabditida</taxon>
        <taxon>Rhabditina</taxon>
        <taxon>Rhabditomorpha</taxon>
        <taxon>Strongyloidea</taxon>
        <taxon>Ancylostomatidae</taxon>
        <taxon>Bunostominae</taxon>
        <taxon>Necator</taxon>
    </lineage>
</organism>
<dbReference type="InterPro" id="IPR000477">
    <property type="entry name" value="RT_dom"/>
</dbReference>
<dbReference type="InterPro" id="IPR043502">
    <property type="entry name" value="DNA/RNA_pol_sf"/>
</dbReference>
<comment type="caution">
    <text evidence="2">The sequence shown here is derived from an EMBL/GenBank/DDBJ whole genome shotgun (WGS) entry which is preliminary data.</text>
</comment>
<dbReference type="PANTHER" id="PTHR47027">
    <property type="entry name" value="REVERSE TRANSCRIPTASE DOMAIN-CONTAINING PROTEIN"/>
    <property type="match status" value="1"/>
</dbReference>
<dbReference type="PANTHER" id="PTHR47027:SF20">
    <property type="entry name" value="REVERSE TRANSCRIPTASE-LIKE PROTEIN WITH RNA-DIRECTED DNA POLYMERASE DOMAIN"/>
    <property type="match status" value="1"/>
</dbReference>
<keyword evidence="3" id="KW-1185">Reference proteome</keyword>
<evidence type="ECO:0000313" key="3">
    <source>
        <dbReference type="Proteomes" id="UP001303046"/>
    </source>
</evidence>
<dbReference type="EMBL" id="JAVFWL010000001">
    <property type="protein sequence ID" value="KAK6729879.1"/>
    <property type="molecule type" value="Genomic_DNA"/>
</dbReference>
<proteinExistence type="predicted"/>